<dbReference type="Pfam" id="PF09296">
    <property type="entry name" value="NUDIX-like"/>
    <property type="match status" value="1"/>
</dbReference>
<dbReference type="InterPro" id="IPR049734">
    <property type="entry name" value="NudC-like_C"/>
</dbReference>
<dbReference type="Proteomes" id="UP001196509">
    <property type="component" value="Unassembled WGS sequence"/>
</dbReference>
<dbReference type="Pfam" id="PF09297">
    <property type="entry name" value="Zn_ribbon_NUD"/>
    <property type="match status" value="1"/>
</dbReference>
<sequence>METLSLFNGNGPEPSSFVAFAGNRLERRSEHRDDSVLEEALAAAGAMAFAMRSGRAYLAKNGDGFDALHDIADLDAFSPDFENAVVLGYTDSGAPRLAVPVKRDPDDLPDTIKAIDHRSIYMQGLVRGSELGELAQGASLLAWALSHRFCGRCGEKTRPRAGGYRRECPSCGNQLFPRTDPVVIMLAVDEKTDRCLLGRSPHFAPGMYSCLAGFLEPGETIEEAVRRETLEESGIRIGAVRYHASQPWPMPHSLMIGCYGEALSDRITADTRELEDCRWFNREETAEILSRRVGSDSFNSPPPGAIAHHLIRDWLAGNV</sequence>
<dbReference type="GO" id="GO:0006742">
    <property type="term" value="P:NADP+ catabolic process"/>
    <property type="evidence" value="ECO:0007669"/>
    <property type="project" value="TreeGrafter"/>
</dbReference>
<dbReference type="InterPro" id="IPR015376">
    <property type="entry name" value="Znr_NADH_PPase"/>
</dbReference>
<dbReference type="InterPro" id="IPR000086">
    <property type="entry name" value="NUDIX_hydrolase_dom"/>
</dbReference>
<comment type="catalytic activity">
    <reaction evidence="9">
        <text>a 5'-end NAD(+)-phospho-ribonucleoside in mRNA + H2O = a 5'-end phospho-adenosine-phospho-ribonucleoside in mRNA + beta-nicotinamide D-ribonucleotide + 2 H(+)</text>
        <dbReference type="Rhea" id="RHEA:60876"/>
        <dbReference type="Rhea" id="RHEA-COMP:15698"/>
        <dbReference type="Rhea" id="RHEA-COMP:15719"/>
        <dbReference type="ChEBI" id="CHEBI:14649"/>
        <dbReference type="ChEBI" id="CHEBI:15377"/>
        <dbReference type="ChEBI" id="CHEBI:15378"/>
        <dbReference type="ChEBI" id="CHEBI:144029"/>
        <dbReference type="ChEBI" id="CHEBI:144051"/>
    </reaction>
    <physiologicalReaction direction="left-to-right" evidence="9">
        <dbReference type="Rhea" id="RHEA:60877"/>
    </physiologicalReaction>
</comment>
<dbReference type="GO" id="GO:0005829">
    <property type="term" value="C:cytosol"/>
    <property type="evidence" value="ECO:0007669"/>
    <property type="project" value="TreeGrafter"/>
</dbReference>
<keyword evidence="8" id="KW-0520">NAD</keyword>
<keyword evidence="7" id="KW-0460">Magnesium</keyword>
<protein>
    <recommendedName>
        <fullName evidence="4">NAD(+) diphosphatase</fullName>
        <ecNumber evidence="4">3.6.1.22</ecNumber>
    </recommendedName>
</protein>
<dbReference type="PROSITE" id="PS00893">
    <property type="entry name" value="NUDIX_BOX"/>
    <property type="match status" value="1"/>
</dbReference>
<evidence type="ECO:0000259" key="10">
    <source>
        <dbReference type="PROSITE" id="PS51462"/>
    </source>
</evidence>
<dbReference type="NCBIfam" id="NF001299">
    <property type="entry name" value="PRK00241.1"/>
    <property type="match status" value="1"/>
</dbReference>
<evidence type="ECO:0000256" key="1">
    <source>
        <dbReference type="ARBA" id="ARBA00001946"/>
    </source>
</evidence>
<dbReference type="PROSITE" id="PS51462">
    <property type="entry name" value="NUDIX"/>
    <property type="match status" value="1"/>
</dbReference>
<dbReference type="Pfam" id="PF00293">
    <property type="entry name" value="NUDIX"/>
    <property type="match status" value="1"/>
</dbReference>
<comment type="cofactor">
    <cofactor evidence="1">
        <name>Mg(2+)</name>
        <dbReference type="ChEBI" id="CHEBI:18420"/>
    </cofactor>
</comment>
<reference evidence="11" key="1">
    <citation type="submission" date="2021-08" db="EMBL/GenBank/DDBJ databases">
        <title>Hoeflea bacterium WL0058 sp. nov., isolated from the sediment.</title>
        <authorList>
            <person name="Wang L."/>
            <person name="Zhang D."/>
        </authorList>
    </citation>
    <scope>NUCLEOTIDE SEQUENCE</scope>
    <source>
        <strain evidence="11">WL0058</strain>
    </source>
</reference>
<dbReference type="InterPro" id="IPR050241">
    <property type="entry name" value="NAD-cap_RNA_hydrolase_NudC"/>
</dbReference>
<gene>
    <name evidence="11" type="primary">nudC</name>
    <name evidence="11" type="ORF">K1W69_12795</name>
</gene>
<evidence type="ECO:0000256" key="7">
    <source>
        <dbReference type="ARBA" id="ARBA00022842"/>
    </source>
</evidence>
<dbReference type="AlphaFoldDB" id="A0AAE2ZKV4"/>
<evidence type="ECO:0000256" key="9">
    <source>
        <dbReference type="ARBA" id="ARBA00023679"/>
    </source>
</evidence>
<feature type="domain" description="Nudix hydrolase" evidence="10">
    <location>
        <begin position="177"/>
        <end position="306"/>
    </location>
</feature>
<dbReference type="SUPFAM" id="SSF55811">
    <property type="entry name" value="Nudix"/>
    <property type="match status" value="1"/>
</dbReference>
<keyword evidence="12" id="KW-1185">Reference proteome</keyword>
<dbReference type="FunFam" id="3.90.79.10:FF:000040">
    <property type="entry name" value="Nudix hydrolase 19, chloroplastic"/>
    <property type="match status" value="1"/>
</dbReference>
<comment type="cofactor">
    <cofactor evidence="2">
        <name>Zn(2+)</name>
        <dbReference type="ChEBI" id="CHEBI:29105"/>
    </cofactor>
</comment>
<evidence type="ECO:0000313" key="11">
    <source>
        <dbReference type="EMBL" id="MBW8638066.1"/>
    </source>
</evidence>
<dbReference type="EMBL" id="JAICBX010000002">
    <property type="protein sequence ID" value="MBW8638066.1"/>
    <property type="molecule type" value="Genomic_DNA"/>
</dbReference>
<dbReference type="InterPro" id="IPR015797">
    <property type="entry name" value="NUDIX_hydrolase-like_dom_sf"/>
</dbReference>
<dbReference type="InterPro" id="IPR020084">
    <property type="entry name" value="NUDIX_hydrolase_CS"/>
</dbReference>
<evidence type="ECO:0000313" key="12">
    <source>
        <dbReference type="Proteomes" id="UP001196509"/>
    </source>
</evidence>
<keyword evidence="5" id="KW-0479">Metal-binding</keyword>
<dbReference type="GO" id="GO:0019677">
    <property type="term" value="P:NAD+ catabolic process"/>
    <property type="evidence" value="ECO:0007669"/>
    <property type="project" value="TreeGrafter"/>
</dbReference>
<evidence type="ECO:0000256" key="2">
    <source>
        <dbReference type="ARBA" id="ARBA00001947"/>
    </source>
</evidence>
<dbReference type="Gene3D" id="3.90.79.20">
    <property type="match status" value="1"/>
</dbReference>
<comment type="caution">
    <text evidence="11">The sequence shown here is derived from an EMBL/GenBank/DDBJ whole genome shotgun (WGS) entry which is preliminary data.</text>
</comment>
<proteinExistence type="inferred from homology"/>
<organism evidence="11 12">
    <name type="scientific">Flavimaribacter sediminis</name>
    <dbReference type="NCBI Taxonomy" id="2865987"/>
    <lineage>
        <taxon>Bacteria</taxon>
        <taxon>Pseudomonadati</taxon>
        <taxon>Pseudomonadota</taxon>
        <taxon>Alphaproteobacteria</taxon>
        <taxon>Hyphomicrobiales</taxon>
        <taxon>Rhizobiaceae</taxon>
        <taxon>Flavimaribacter</taxon>
    </lineage>
</organism>
<dbReference type="InterPro" id="IPR015375">
    <property type="entry name" value="NADH_PPase-like_N"/>
</dbReference>
<evidence type="ECO:0000256" key="5">
    <source>
        <dbReference type="ARBA" id="ARBA00022723"/>
    </source>
</evidence>
<dbReference type="GO" id="GO:0046872">
    <property type="term" value="F:metal ion binding"/>
    <property type="evidence" value="ECO:0007669"/>
    <property type="project" value="UniProtKB-KW"/>
</dbReference>
<name>A0AAE2ZKV4_9HYPH</name>
<comment type="similarity">
    <text evidence="3">Belongs to the Nudix hydrolase family. NudC subfamily.</text>
</comment>
<dbReference type="Gene3D" id="3.90.79.10">
    <property type="entry name" value="Nucleoside Triphosphate Pyrophosphohydrolase"/>
    <property type="match status" value="1"/>
</dbReference>
<evidence type="ECO:0000256" key="6">
    <source>
        <dbReference type="ARBA" id="ARBA00022801"/>
    </source>
</evidence>
<accession>A0AAE2ZKV4</accession>
<keyword evidence="6 11" id="KW-0378">Hydrolase</keyword>
<dbReference type="PANTHER" id="PTHR42904">
    <property type="entry name" value="NUDIX HYDROLASE, NUDC SUBFAMILY"/>
    <property type="match status" value="1"/>
</dbReference>
<dbReference type="CDD" id="cd03429">
    <property type="entry name" value="NUDIX_NADH_pyrophosphatase_Nudt13"/>
    <property type="match status" value="1"/>
</dbReference>
<dbReference type="EC" id="3.6.1.22" evidence="4"/>
<dbReference type="PANTHER" id="PTHR42904:SF6">
    <property type="entry name" value="NAD-CAPPED RNA HYDROLASE NUDT12"/>
    <property type="match status" value="1"/>
</dbReference>
<evidence type="ECO:0000256" key="3">
    <source>
        <dbReference type="ARBA" id="ARBA00009595"/>
    </source>
</evidence>
<evidence type="ECO:0000256" key="8">
    <source>
        <dbReference type="ARBA" id="ARBA00023027"/>
    </source>
</evidence>
<evidence type="ECO:0000256" key="4">
    <source>
        <dbReference type="ARBA" id="ARBA00012381"/>
    </source>
</evidence>
<dbReference type="GO" id="GO:0035529">
    <property type="term" value="F:NADH pyrophosphatase activity"/>
    <property type="evidence" value="ECO:0007669"/>
    <property type="project" value="TreeGrafter"/>
</dbReference>